<dbReference type="PANTHER" id="PTHR24353:SF144">
    <property type="match status" value="1"/>
</dbReference>
<proteinExistence type="predicted"/>
<organism evidence="7 8">
    <name type="scientific">Molorchus minor</name>
    <dbReference type="NCBI Taxonomy" id="1323400"/>
    <lineage>
        <taxon>Eukaryota</taxon>
        <taxon>Metazoa</taxon>
        <taxon>Ecdysozoa</taxon>
        <taxon>Arthropoda</taxon>
        <taxon>Hexapoda</taxon>
        <taxon>Insecta</taxon>
        <taxon>Pterygota</taxon>
        <taxon>Neoptera</taxon>
        <taxon>Endopterygota</taxon>
        <taxon>Coleoptera</taxon>
        <taxon>Polyphaga</taxon>
        <taxon>Cucujiformia</taxon>
        <taxon>Chrysomeloidea</taxon>
        <taxon>Cerambycidae</taxon>
        <taxon>Lamiinae</taxon>
        <taxon>Monochamini</taxon>
        <taxon>Molorchus</taxon>
    </lineage>
</organism>
<dbReference type="InterPro" id="IPR000719">
    <property type="entry name" value="Prot_kinase_dom"/>
</dbReference>
<keyword evidence="2" id="KW-0808">Transferase</keyword>
<evidence type="ECO:0000256" key="3">
    <source>
        <dbReference type="ARBA" id="ARBA00022741"/>
    </source>
</evidence>
<evidence type="ECO:0000313" key="8">
    <source>
        <dbReference type="Proteomes" id="UP001162164"/>
    </source>
</evidence>
<dbReference type="Gene3D" id="1.10.510.10">
    <property type="entry name" value="Transferase(Phosphotransferase) domain 1"/>
    <property type="match status" value="1"/>
</dbReference>
<evidence type="ECO:0000256" key="5">
    <source>
        <dbReference type="ARBA" id="ARBA00022840"/>
    </source>
</evidence>
<keyword evidence="8" id="KW-1185">Reference proteome</keyword>
<reference evidence="7" key="1">
    <citation type="journal article" date="2023" name="Insect Mol. Biol.">
        <title>Genome sequencing provides insights into the evolution of gene families encoding plant cell wall-degrading enzymes in longhorned beetles.</title>
        <authorList>
            <person name="Shin N.R."/>
            <person name="Okamura Y."/>
            <person name="Kirsch R."/>
            <person name="Pauchet Y."/>
        </authorList>
    </citation>
    <scope>NUCLEOTIDE SEQUENCE</scope>
    <source>
        <strain evidence="7">MMC_N1</strain>
    </source>
</reference>
<dbReference type="SUPFAM" id="SSF56112">
    <property type="entry name" value="Protein kinase-like (PK-like)"/>
    <property type="match status" value="1"/>
</dbReference>
<keyword evidence="1" id="KW-0723">Serine/threonine-protein kinase</keyword>
<gene>
    <name evidence="7" type="ORF">NQ317_016552</name>
</gene>
<dbReference type="SMART" id="SM00220">
    <property type="entry name" value="S_TKc"/>
    <property type="match status" value="1"/>
</dbReference>
<dbReference type="PROSITE" id="PS50011">
    <property type="entry name" value="PROTEIN_KINASE_DOM"/>
    <property type="match status" value="1"/>
</dbReference>
<name>A0ABQ9IYQ5_9CUCU</name>
<protein>
    <recommendedName>
        <fullName evidence="6">Protein kinase domain-containing protein</fullName>
    </recommendedName>
</protein>
<dbReference type="InterPro" id="IPR011009">
    <property type="entry name" value="Kinase-like_dom_sf"/>
</dbReference>
<dbReference type="EMBL" id="JAPWTJ010001827">
    <property type="protein sequence ID" value="KAJ8969304.1"/>
    <property type="molecule type" value="Genomic_DNA"/>
</dbReference>
<keyword evidence="4" id="KW-0418">Kinase</keyword>
<dbReference type="PANTHER" id="PTHR24353">
    <property type="entry name" value="CYCLIC NUCLEOTIDE-DEPENDENT PROTEIN KINASE"/>
    <property type="match status" value="1"/>
</dbReference>
<evidence type="ECO:0000259" key="6">
    <source>
        <dbReference type="PROSITE" id="PS50011"/>
    </source>
</evidence>
<feature type="non-terminal residue" evidence="7">
    <location>
        <position position="1"/>
    </location>
</feature>
<evidence type="ECO:0000256" key="1">
    <source>
        <dbReference type="ARBA" id="ARBA00022527"/>
    </source>
</evidence>
<feature type="domain" description="Protein kinase" evidence="6">
    <location>
        <begin position="1"/>
        <end position="162"/>
    </location>
</feature>
<dbReference type="Pfam" id="PF00069">
    <property type="entry name" value="Pkinase"/>
    <property type="match status" value="1"/>
</dbReference>
<accession>A0ABQ9IYQ5</accession>
<sequence length="162" mass="18640">GDLWSLLQKQKLRRFEEKEARFISACTGIIRLPPFERNKNLLISSNGYIKLTDFGFAKKISARGRTFTFAGTPEYVAPEIILHKGHDRAVDYWAFGAFIFEMLTGRTPFRTDDSSHMKTYNKILNGIDNIQFPSYVNLKARHIVQKLCRPVPSERLGMQRGV</sequence>
<evidence type="ECO:0000256" key="2">
    <source>
        <dbReference type="ARBA" id="ARBA00022679"/>
    </source>
</evidence>
<evidence type="ECO:0000313" key="7">
    <source>
        <dbReference type="EMBL" id="KAJ8969304.1"/>
    </source>
</evidence>
<dbReference type="Proteomes" id="UP001162164">
    <property type="component" value="Unassembled WGS sequence"/>
</dbReference>
<keyword evidence="3" id="KW-0547">Nucleotide-binding</keyword>
<comment type="caution">
    <text evidence="7">The sequence shown here is derived from an EMBL/GenBank/DDBJ whole genome shotgun (WGS) entry which is preliminary data.</text>
</comment>
<evidence type="ECO:0000256" key="4">
    <source>
        <dbReference type="ARBA" id="ARBA00022777"/>
    </source>
</evidence>
<keyword evidence="5" id="KW-0067">ATP-binding</keyword>